<sequence>MINPVAAALASEETLKYMVEHAAKKGEIVTADEIVETMLRDPNGNTAKFFGDHLKLAYKTIMETVKKCKMM</sequence>
<name>A0A482MKI6_9CAUD</name>
<reference evidence="1 2" key="1">
    <citation type="submission" date="2019-02" db="EMBL/GenBank/DDBJ databases">
        <title>Isolation and characterization of three virulent bacteriophages and their application for multidrug-resistant Shiga-toxigenic Escherichia coli (STEC) O157 strains.</title>
        <authorList>
            <person name="Chen Y."/>
            <person name="Song J."/>
            <person name="Qian P."/>
            <person name="Li X."/>
        </authorList>
    </citation>
    <scope>NUCLEOTIDE SEQUENCE [LARGE SCALE GENOMIC DNA]</scope>
</reference>
<organism evidence="1 2">
    <name type="scientific">Escherichia phage vB_EcoM_PHB13</name>
    <dbReference type="NCBI Taxonomy" id="2562111"/>
    <lineage>
        <taxon>Viruses</taxon>
        <taxon>Duplodnaviria</taxon>
        <taxon>Heunggongvirae</taxon>
        <taxon>Uroviricota</taxon>
        <taxon>Caudoviricetes</taxon>
        <taxon>Pantevenvirales</taxon>
        <taxon>Straboviridae</taxon>
        <taxon>Krischvirus</taxon>
        <taxon>Krischvirus RB49</taxon>
    </lineage>
</organism>
<protein>
    <submittedName>
        <fullName evidence="1">Uncharacterized protein</fullName>
    </submittedName>
</protein>
<dbReference type="EMBL" id="MK573636">
    <property type="protein sequence ID" value="QBQ74159.1"/>
    <property type="molecule type" value="Genomic_DNA"/>
</dbReference>
<dbReference type="Proteomes" id="UP000298988">
    <property type="component" value="Segment"/>
</dbReference>
<evidence type="ECO:0000313" key="2">
    <source>
        <dbReference type="Proteomes" id="UP000298988"/>
    </source>
</evidence>
<proteinExistence type="predicted"/>
<accession>A0A482MKI6</accession>
<evidence type="ECO:0000313" key="1">
    <source>
        <dbReference type="EMBL" id="QBQ74159.1"/>
    </source>
</evidence>